<organism evidence="2">
    <name type="scientific">bioreactor metagenome</name>
    <dbReference type="NCBI Taxonomy" id="1076179"/>
    <lineage>
        <taxon>unclassified sequences</taxon>
        <taxon>metagenomes</taxon>
        <taxon>ecological metagenomes</taxon>
    </lineage>
</organism>
<name>A0A645EL85_9ZZZZ</name>
<reference evidence="2" key="1">
    <citation type="submission" date="2019-08" db="EMBL/GenBank/DDBJ databases">
        <authorList>
            <person name="Kucharzyk K."/>
            <person name="Murdoch R.W."/>
            <person name="Higgins S."/>
            <person name="Loffler F."/>
        </authorList>
    </citation>
    <scope>NUCLEOTIDE SEQUENCE</scope>
</reference>
<gene>
    <name evidence="2" type="ORF">SDC9_150022</name>
</gene>
<feature type="region of interest" description="Disordered" evidence="1">
    <location>
        <begin position="1"/>
        <end position="32"/>
    </location>
</feature>
<comment type="caution">
    <text evidence="2">The sequence shown here is derived from an EMBL/GenBank/DDBJ whole genome shotgun (WGS) entry which is preliminary data.</text>
</comment>
<sequence>MKQFEPGVGRRQMKQQCDRAASADGGPGAPDEGFELFGIDRLDRLEGGKVKFFDLFDRILPKRGIVEPGSIMSEVGADDQQCFRIEDAPQCRRGPAEPVGTQFRHDQRQDAEFLQRILQQRIFDLGGVFFGMHGVAPIDREAFFQRQQCGFVERDRAEGRAHQRTFRRHQTVPESVTVARRQHDDAMKSGAHDPGDAAERGRRAVTITGMRQNQDIRRRTMAVGVRNPFGVLVEHVTQLIGAAGIPAAGDSA</sequence>
<dbReference type="EMBL" id="VSSQ01048759">
    <property type="protein sequence ID" value="MPN02805.1"/>
    <property type="molecule type" value="Genomic_DNA"/>
</dbReference>
<evidence type="ECO:0000256" key="1">
    <source>
        <dbReference type="SAM" id="MobiDB-lite"/>
    </source>
</evidence>
<proteinExistence type="predicted"/>
<accession>A0A645EL85</accession>
<evidence type="ECO:0000313" key="2">
    <source>
        <dbReference type="EMBL" id="MPN02805.1"/>
    </source>
</evidence>
<protein>
    <submittedName>
        <fullName evidence="2">Uncharacterized protein</fullName>
    </submittedName>
</protein>
<dbReference type="AlphaFoldDB" id="A0A645EL85"/>